<dbReference type="GO" id="GO:0004315">
    <property type="term" value="F:3-oxoacyl-[acyl-carrier-protein] synthase activity"/>
    <property type="evidence" value="ECO:0007669"/>
    <property type="project" value="InterPro"/>
</dbReference>
<dbReference type="InterPro" id="IPR032821">
    <property type="entry name" value="PKS_assoc"/>
</dbReference>
<name>A0AA89BWS8_PINIB</name>
<evidence type="ECO:0000256" key="11">
    <source>
        <dbReference type="ARBA" id="ARBA00023098"/>
    </source>
</evidence>
<dbReference type="InterPro" id="IPR014031">
    <property type="entry name" value="Ketoacyl_synth_C"/>
</dbReference>
<dbReference type="PANTHER" id="PTHR43775:SF7">
    <property type="entry name" value="FATTY ACID SYNTHASE"/>
    <property type="match status" value="1"/>
</dbReference>
<evidence type="ECO:0000256" key="8">
    <source>
        <dbReference type="ARBA" id="ARBA00022857"/>
    </source>
</evidence>
<comment type="catalytic activity">
    <reaction evidence="14">
        <text>acetyl-CoA + n malonyl-CoA + 2n NADPH + 2n H(+) = a long-chain fatty acid + (n+1) CoA + n CO2 + 2n NADP(+).</text>
        <dbReference type="EC" id="2.3.1.85"/>
    </reaction>
</comment>
<dbReference type="GO" id="GO:0004312">
    <property type="term" value="F:fatty acid synthase activity"/>
    <property type="evidence" value="ECO:0007669"/>
    <property type="project" value="UniProtKB-EC"/>
</dbReference>
<accession>A0AA89BWS8</accession>
<gene>
    <name evidence="17" type="ORF">FSP39_003881</name>
</gene>
<evidence type="ECO:0000256" key="7">
    <source>
        <dbReference type="ARBA" id="ARBA00022832"/>
    </source>
</evidence>
<dbReference type="EC" id="2.3.1.85" evidence="1"/>
<dbReference type="PROSITE" id="PS52004">
    <property type="entry name" value="KS3_2"/>
    <property type="match status" value="1"/>
</dbReference>
<evidence type="ECO:0000313" key="17">
    <source>
        <dbReference type="EMBL" id="KAK3085470.1"/>
    </source>
</evidence>
<dbReference type="InterPro" id="IPR020841">
    <property type="entry name" value="PKS_Beta-ketoAc_synthase_dom"/>
</dbReference>
<keyword evidence="18" id="KW-1185">Reference proteome</keyword>
<evidence type="ECO:0000259" key="16">
    <source>
        <dbReference type="PROSITE" id="PS52004"/>
    </source>
</evidence>
<evidence type="ECO:0000256" key="9">
    <source>
        <dbReference type="ARBA" id="ARBA00023002"/>
    </source>
</evidence>
<dbReference type="Gene3D" id="3.30.70.3290">
    <property type="match status" value="1"/>
</dbReference>
<comment type="caution">
    <text evidence="17">The sequence shown here is derived from an EMBL/GenBank/DDBJ whole genome shotgun (WGS) entry which is preliminary data.</text>
</comment>
<organism evidence="17 18">
    <name type="scientific">Pinctada imbricata</name>
    <name type="common">Atlantic pearl-oyster</name>
    <name type="synonym">Pinctada martensii</name>
    <dbReference type="NCBI Taxonomy" id="66713"/>
    <lineage>
        <taxon>Eukaryota</taxon>
        <taxon>Metazoa</taxon>
        <taxon>Spiralia</taxon>
        <taxon>Lophotrochozoa</taxon>
        <taxon>Mollusca</taxon>
        <taxon>Bivalvia</taxon>
        <taxon>Autobranchia</taxon>
        <taxon>Pteriomorphia</taxon>
        <taxon>Pterioida</taxon>
        <taxon>Pterioidea</taxon>
        <taxon>Pteriidae</taxon>
        <taxon>Pinctada</taxon>
    </lineage>
</organism>
<dbReference type="PROSITE" id="PS00606">
    <property type="entry name" value="KS3_1"/>
    <property type="match status" value="1"/>
</dbReference>
<dbReference type="InterPro" id="IPR014030">
    <property type="entry name" value="Ketoacyl_synth_N"/>
</dbReference>
<keyword evidence="13" id="KW-0511">Multifunctional enzyme</keyword>
<feature type="domain" description="Ketosynthase family 3 (KS3)" evidence="16">
    <location>
        <begin position="1"/>
        <end position="375"/>
    </location>
</feature>
<dbReference type="GO" id="GO:0006633">
    <property type="term" value="P:fatty acid biosynthetic process"/>
    <property type="evidence" value="ECO:0007669"/>
    <property type="project" value="UniProtKB-KW"/>
</dbReference>
<evidence type="ECO:0000256" key="14">
    <source>
        <dbReference type="ARBA" id="ARBA00044883"/>
    </source>
</evidence>
<keyword evidence="3" id="KW-0596">Phosphopantetheine</keyword>
<evidence type="ECO:0000256" key="15">
    <source>
        <dbReference type="RuleBase" id="RU003694"/>
    </source>
</evidence>
<keyword evidence="11" id="KW-0443">Lipid metabolism</keyword>
<keyword evidence="9" id="KW-0560">Oxidoreductase</keyword>
<evidence type="ECO:0000256" key="5">
    <source>
        <dbReference type="ARBA" id="ARBA00022679"/>
    </source>
</evidence>
<keyword evidence="12" id="KW-0275">Fatty acid biosynthesis</keyword>
<keyword evidence="6" id="KW-0378">Hydrolase</keyword>
<dbReference type="CDD" id="cd00833">
    <property type="entry name" value="PKS"/>
    <property type="match status" value="1"/>
</dbReference>
<dbReference type="SMART" id="SM00825">
    <property type="entry name" value="PKS_KS"/>
    <property type="match status" value="1"/>
</dbReference>
<keyword evidence="4" id="KW-0444">Lipid biosynthesis</keyword>
<dbReference type="GO" id="GO:0016787">
    <property type="term" value="F:hydrolase activity"/>
    <property type="evidence" value="ECO:0007669"/>
    <property type="project" value="UniProtKB-KW"/>
</dbReference>
<evidence type="ECO:0000313" key="18">
    <source>
        <dbReference type="Proteomes" id="UP001186944"/>
    </source>
</evidence>
<dbReference type="Pfam" id="PF00109">
    <property type="entry name" value="ketoacyl-synt"/>
    <property type="match status" value="1"/>
</dbReference>
<evidence type="ECO:0000256" key="13">
    <source>
        <dbReference type="ARBA" id="ARBA00023268"/>
    </source>
</evidence>
<proteinExistence type="inferred from homology"/>
<dbReference type="Gene3D" id="3.40.47.10">
    <property type="match status" value="1"/>
</dbReference>
<dbReference type="Proteomes" id="UP001186944">
    <property type="component" value="Unassembled WGS sequence"/>
</dbReference>
<dbReference type="EMBL" id="VSWD01000012">
    <property type="protein sequence ID" value="KAK3085470.1"/>
    <property type="molecule type" value="Genomic_DNA"/>
</dbReference>
<comment type="similarity">
    <text evidence="15">Belongs to the thiolase-like superfamily. Beta-ketoacyl-ACP synthases family.</text>
</comment>
<evidence type="ECO:0000256" key="4">
    <source>
        <dbReference type="ARBA" id="ARBA00022516"/>
    </source>
</evidence>
<keyword evidence="8" id="KW-0521">NADP</keyword>
<evidence type="ECO:0000256" key="10">
    <source>
        <dbReference type="ARBA" id="ARBA00023027"/>
    </source>
</evidence>
<evidence type="ECO:0000256" key="2">
    <source>
        <dbReference type="ARBA" id="ARBA00018769"/>
    </source>
</evidence>
<dbReference type="InterPro" id="IPR016039">
    <property type="entry name" value="Thiolase-like"/>
</dbReference>
<keyword evidence="7" id="KW-0276">Fatty acid metabolism</keyword>
<dbReference type="SUPFAM" id="SSF53901">
    <property type="entry name" value="Thiolase-like"/>
    <property type="match status" value="1"/>
</dbReference>
<sequence>MNKRDMIGRTRWPEGLFDMPPRAGLINNVDKFDADYFGFTESEAQSMNPLLRHMFEVCYECVVDSGLPVESLQNNTTGMYTACFLPGHDGLEISRWANSKYCTTVDQITGHVMRYLKLSGPMATVDTACSSALSALEMAVTDLQLGRCQYALVAGCNLLLNPSYIQMMMKLGMLNPTGQSNVFDADAGGYVRAEGIVAILLTRQERLCKRIYASVVDIITGCDGFKEEGITFPSAKSQTEMIKMLYKRAGVDVNNVAYMEAHSTGTKAGDPVEVSAIAESLCKERTEPLLVGSVKANMGHSEATAALASLMKCLLAARHGVIPPQINYNTTNPKLTSVAEGKVVIVNKPTKLPDGYIGLNSFGFGGANGHLILKPHVQSSKKEDIYPMVVPVTARTDKELANISSFVRQNFQNSSQLALLADSVLSHDCNRPIRGFFVTDPKRKGRENNKSKFYSIHDEITGKW</sequence>
<evidence type="ECO:0000256" key="3">
    <source>
        <dbReference type="ARBA" id="ARBA00022450"/>
    </source>
</evidence>
<dbReference type="InterPro" id="IPR018201">
    <property type="entry name" value="Ketoacyl_synth_AS"/>
</dbReference>
<dbReference type="Pfam" id="PF02801">
    <property type="entry name" value="Ketoacyl-synt_C"/>
    <property type="match status" value="1"/>
</dbReference>
<reference evidence="17" key="1">
    <citation type="submission" date="2019-08" db="EMBL/GenBank/DDBJ databases">
        <title>The improved chromosome-level genome for the pearl oyster Pinctada fucata martensii using PacBio sequencing and Hi-C.</title>
        <authorList>
            <person name="Zheng Z."/>
        </authorList>
    </citation>
    <scope>NUCLEOTIDE SEQUENCE</scope>
    <source>
        <strain evidence="17">ZZ-2019</strain>
        <tissue evidence="17">Adductor muscle</tissue>
    </source>
</reference>
<dbReference type="InterPro" id="IPR050091">
    <property type="entry name" value="PKS_NRPS_Biosynth_Enz"/>
</dbReference>
<dbReference type="AlphaFoldDB" id="A0AA89BWS8"/>
<keyword evidence="10" id="KW-0520">NAD</keyword>
<dbReference type="PANTHER" id="PTHR43775">
    <property type="entry name" value="FATTY ACID SYNTHASE"/>
    <property type="match status" value="1"/>
</dbReference>
<evidence type="ECO:0000256" key="12">
    <source>
        <dbReference type="ARBA" id="ARBA00023160"/>
    </source>
</evidence>
<dbReference type="Pfam" id="PF16197">
    <property type="entry name" value="KAsynt_C_assoc"/>
    <property type="match status" value="1"/>
</dbReference>
<keyword evidence="5 15" id="KW-0808">Transferase</keyword>
<protein>
    <recommendedName>
        <fullName evidence="2">Fatty acid synthase</fullName>
        <ecNumber evidence="1">2.3.1.85</ecNumber>
    </recommendedName>
</protein>
<evidence type="ECO:0000256" key="6">
    <source>
        <dbReference type="ARBA" id="ARBA00022801"/>
    </source>
</evidence>
<evidence type="ECO:0000256" key="1">
    <source>
        <dbReference type="ARBA" id="ARBA00012873"/>
    </source>
</evidence>
<dbReference type="GO" id="GO:0016491">
    <property type="term" value="F:oxidoreductase activity"/>
    <property type="evidence" value="ECO:0007669"/>
    <property type="project" value="UniProtKB-KW"/>
</dbReference>